<gene>
    <name evidence="10" type="ORF">DCAR_0415412</name>
</gene>
<comment type="similarity">
    <text evidence="2">Belongs to the PC-esterase family. TBL subfamily.</text>
</comment>
<dbReference type="InterPro" id="IPR025846">
    <property type="entry name" value="TBL_N"/>
</dbReference>
<dbReference type="GO" id="GO:0016413">
    <property type="term" value="F:O-acetyltransferase activity"/>
    <property type="evidence" value="ECO:0007669"/>
    <property type="project" value="InterPro"/>
</dbReference>
<evidence type="ECO:0000256" key="6">
    <source>
        <dbReference type="ARBA" id="ARBA00023136"/>
    </source>
</evidence>
<evidence type="ECO:0000259" key="8">
    <source>
        <dbReference type="Pfam" id="PF13839"/>
    </source>
</evidence>
<dbReference type="Proteomes" id="UP000077755">
    <property type="component" value="Chromosome 4"/>
</dbReference>
<sequence length="406" mass="47889">MAKLVPSTIRHSLQSSVAFLIAVFVIAVIYFAWKNGGLYDTSTSKWSADQNYSSESCNLFSGKWVFDNESYPLYREEECTFVYDENACQMFGRKDLNYQHWRWQPHRCNLKRFNATVLLERLRNKRMVFVGDSLIRGQWLSMVCLVNNFIPPALKSMHYSFNNSLITLKAQEYNVSIEFYWSPLLVESNSDDPWNHRFPDPIVRAQTIYKHARHWTDADILIFGTYLWWIGPSKSMNTLWGSFESGNGIFKRVGMLRSYEMALKTWSDWLEIHIDRNKSQLFFMSMSPTHKWAEEWGKSNNGNCYDEQEMIEEEGYRGNGTDPRMMRIVEDTIDELKRRGLQVKLMNITQLSEYRKDGHPSIYRKQLRALTEEQLAKPTSYSDCIHWWLPGVPDVWNELLYAHIFS</sequence>
<dbReference type="PANTHER" id="PTHR32285:SF11">
    <property type="entry name" value="PROTEIN TRICHOME BIREFRINGENCE-LIKE 34"/>
    <property type="match status" value="1"/>
</dbReference>
<keyword evidence="11" id="KW-1185">Reference proteome</keyword>
<dbReference type="Pfam" id="PF14416">
    <property type="entry name" value="PMR5N"/>
    <property type="match status" value="1"/>
</dbReference>
<accession>A0AAF0WU08</accession>
<evidence type="ECO:0000256" key="7">
    <source>
        <dbReference type="SAM" id="Phobius"/>
    </source>
</evidence>
<evidence type="ECO:0000259" key="9">
    <source>
        <dbReference type="Pfam" id="PF14416"/>
    </source>
</evidence>
<evidence type="ECO:0000313" key="10">
    <source>
        <dbReference type="EMBL" id="WOG96082.1"/>
    </source>
</evidence>
<dbReference type="PANTHER" id="PTHR32285">
    <property type="entry name" value="PROTEIN TRICHOME BIREFRINGENCE-LIKE 9-RELATED"/>
    <property type="match status" value="1"/>
</dbReference>
<evidence type="ECO:0000256" key="5">
    <source>
        <dbReference type="ARBA" id="ARBA00022989"/>
    </source>
</evidence>
<evidence type="ECO:0000256" key="1">
    <source>
        <dbReference type="ARBA" id="ARBA00004167"/>
    </source>
</evidence>
<keyword evidence="5 7" id="KW-1133">Transmembrane helix</keyword>
<name>A0AAF0WU08_DAUCS</name>
<dbReference type="InterPro" id="IPR026057">
    <property type="entry name" value="TBL_C"/>
</dbReference>
<evidence type="ECO:0000256" key="3">
    <source>
        <dbReference type="ARBA" id="ARBA00022692"/>
    </source>
</evidence>
<dbReference type="AlphaFoldDB" id="A0AAF0WU08"/>
<dbReference type="InterPro" id="IPR029962">
    <property type="entry name" value="TBL"/>
</dbReference>
<dbReference type="Pfam" id="PF13839">
    <property type="entry name" value="PC-Esterase"/>
    <property type="match status" value="1"/>
</dbReference>
<dbReference type="GO" id="GO:0005794">
    <property type="term" value="C:Golgi apparatus"/>
    <property type="evidence" value="ECO:0007669"/>
    <property type="project" value="TreeGrafter"/>
</dbReference>
<reference evidence="10" key="2">
    <citation type="submission" date="2022-03" db="EMBL/GenBank/DDBJ databases">
        <title>Draft title - Genomic analysis of global carrot germplasm unveils the trajectory of domestication and the origin of high carotenoid orange carrot.</title>
        <authorList>
            <person name="Iorizzo M."/>
            <person name="Ellison S."/>
            <person name="Senalik D."/>
            <person name="Macko-Podgorni A."/>
            <person name="Grzebelus D."/>
            <person name="Bostan H."/>
            <person name="Rolling W."/>
            <person name="Curaba J."/>
            <person name="Simon P."/>
        </authorList>
    </citation>
    <scope>NUCLEOTIDE SEQUENCE</scope>
    <source>
        <tissue evidence="10">Leaf</tissue>
    </source>
</reference>
<keyword evidence="6 7" id="KW-0472">Membrane</keyword>
<evidence type="ECO:0000256" key="4">
    <source>
        <dbReference type="ARBA" id="ARBA00022968"/>
    </source>
</evidence>
<keyword evidence="4" id="KW-0735">Signal-anchor</keyword>
<feature type="transmembrane region" description="Helical" evidence="7">
    <location>
        <begin position="12"/>
        <end position="33"/>
    </location>
</feature>
<evidence type="ECO:0000256" key="2">
    <source>
        <dbReference type="ARBA" id="ARBA00007727"/>
    </source>
</evidence>
<reference evidence="10" key="1">
    <citation type="journal article" date="2016" name="Nat. Genet.">
        <title>A high-quality carrot genome assembly provides new insights into carotenoid accumulation and asterid genome evolution.</title>
        <authorList>
            <person name="Iorizzo M."/>
            <person name="Ellison S."/>
            <person name="Senalik D."/>
            <person name="Zeng P."/>
            <person name="Satapoomin P."/>
            <person name="Huang J."/>
            <person name="Bowman M."/>
            <person name="Iovene M."/>
            <person name="Sanseverino W."/>
            <person name="Cavagnaro P."/>
            <person name="Yildiz M."/>
            <person name="Macko-Podgorni A."/>
            <person name="Moranska E."/>
            <person name="Grzebelus E."/>
            <person name="Grzebelus D."/>
            <person name="Ashrafi H."/>
            <person name="Zheng Z."/>
            <person name="Cheng S."/>
            <person name="Spooner D."/>
            <person name="Van Deynze A."/>
            <person name="Simon P."/>
        </authorList>
    </citation>
    <scope>NUCLEOTIDE SEQUENCE</scope>
    <source>
        <tissue evidence="10">Leaf</tissue>
    </source>
</reference>
<feature type="domain" description="Trichome birefringence-like C-terminal" evidence="8">
    <location>
        <begin position="110"/>
        <end position="402"/>
    </location>
</feature>
<feature type="domain" description="Trichome birefringence-like N-terminal" evidence="9">
    <location>
        <begin position="55"/>
        <end position="109"/>
    </location>
</feature>
<protein>
    <recommendedName>
        <fullName evidence="12">Trichome birefringence-like N-terminal domain-containing protein</fullName>
    </recommendedName>
</protein>
<evidence type="ECO:0000313" key="11">
    <source>
        <dbReference type="Proteomes" id="UP000077755"/>
    </source>
</evidence>
<proteinExistence type="inferred from homology"/>
<keyword evidence="3 7" id="KW-0812">Transmembrane</keyword>
<dbReference type="GO" id="GO:0016020">
    <property type="term" value="C:membrane"/>
    <property type="evidence" value="ECO:0007669"/>
    <property type="project" value="UniProtKB-SubCell"/>
</dbReference>
<organism evidence="10 11">
    <name type="scientific">Daucus carota subsp. sativus</name>
    <name type="common">Carrot</name>
    <dbReference type="NCBI Taxonomy" id="79200"/>
    <lineage>
        <taxon>Eukaryota</taxon>
        <taxon>Viridiplantae</taxon>
        <taxon>Streptophyta</taxon>
        <taxon>Embryophyta</taxon>
        <taxon>Tracheophyta</taxon>
        <taxon>Spermatophyta</taxon>
        <taxon>Magnoliopsida</taxon>
        <taxon>eudicotyledons</taxon>
        <taxon>Gunneridae</taxon>
        <taxon>Pentapetalae</taxon>
        <taxon>asterids</taxon>
        <taxon>campanulids</taxon>
        <taxon>Apiales</taxon>
        <taxon>Apiaceae</taxon>
        <taxon>Apioideae</taxon>
        <taxon>Scandiceae</taxon>
        <taxon>Daucinae</taxon>
        <taxon>Daucus</taxon>
        <taxon>Daucus sect. Daucus</taxon>
    </lineage>
</organism>
<comment type="subcellular location">
    <subcellularLocation>
        <location evidence="1">Membrane</location>
        <topology evidence="1">Single-pass membrane protein</topology>
    </subcellularLocation>
</comment>
<evidence type="ECO:0008006" key="12">
    <source>
        <dbReference type="Google" id="ProtNLM"/>
    </source>
</evidence>
<dbReference type="EMBL" id="CP093346">
    <property type="protein sequence ID" value="WOG96082.1"/>
    <property type="molecule type" value="Genomic_DNA"/>
</dbReference>